<dbReference type="Proteomes" id="UP000596661">
    <property type="component" value="Chromosome 6"/>
</dbReference>
<dbReference type="EnsemblPlants" id="evm.model.06.1286">
    <property type="protein sequence ID" value="cds.evm.model.06.1286"/>
    <property type="gene ID" value="evm.TU.06.1286"/>
</dbReference>
<keyword evidence="2" id="KW-1185">Reference proteome</keyword>
<evidence type="ECO:0000313" key="1">
    <source>
        <dbReference type="EnsemblPlants" id="cds.evm.model.06.1286"/>
    </source>
</evidence>
<protein>
    <submittedName>
        <fullName evidence="1">Uncharacterized protein</fullName>
    </submittedName>
</protein>
<proteinExistence type="predicted"/>
<name>A0A803PTT9_CANSA</name>
<dbReference type="Gramene" id="evm.model.06.1286">
    <property type="protein sequence ID" value="cds.evm.model.06.1286"/>
    <property type="gene ID" value="evm.TU.06.1286"/>
</dbReference>
<organism evidence="1 2">
    <name type="scientific">Cannabis sativa</name>
    <name type="common">Hemp</name>
    <name type="synonym">Marijuana</name>
    <dbReference type="NCBI Taxonomy" id="3483"/>
    <lineage>
        <taxon>Eukaryota</taxon>
        <taxon>Viridiplantae</taxon>
        <taxon>Streptophyta</taxon>
        <taxon>Embryophyta</taxon>
        <taxon>Tracheophyta</taxon>
        <taxon>Spermatophyta</taxon>
        <taxon>Magnoliopsida</taxon>
        <taxon>eudicotyledons</taxon>
        <taxon>Gunneridae</taxon>
        <taxon>Pentapetalae</taxon>
        <taxon>rosids</taxon>
        <taxon>fabids</taxon>
        <taxon>Rosales</taxon>
        <taxon>Cannabaceae</taxon>
        <taxon>Cannabis</taxon>
    </lineage>
</organism>
<dbReference type="EMBL" id="UZAU01000599">
    <property type="status" value="NOT_ANNOTATED_CDS"/>
    <property type="molecule type" value="Genomic_DNA"/>
</dbReference>
<sequence>MAPQVTIYFHKLSVTSSTQGGKKNRYLATFSIKWAPISCRVPKPVENVKIPKPIRRARREKGVKDVPKVPKTAQALRSKAAKGFKKRQVGAMKRSVLCTGMVLKVGHAAWGEGEATGDKLHLGFWTNGDRHACEAICW</sequence>
<evidence type="ECO:0000313" key="2">
    <source>
        <dbReference type="Proteomes" id="UP000596661"/>
    </source>
</evidence>
<reference evidence="1" key="2">
    <citation type="submission" date="2021-03" db="UniProtKB">
        <authorList>
            <consortium name="EnsemblPlants"/>
        </authorList>
    </citation>
    <scope>IDENTIFICATION</scope>
</reference>
<accession>A0A803PTT9</accession>
<reference evidence="1" key="1">
    <citation type="submission" date="2018-11" db="EMBL/GenBank/DDBJ databases">
        <authorList>
            <person name="Grassa J C."/>
        </authorList>
    </citation>
    <scope>NUCLEOTIDE SEQUENCE [LARGE SCALE GENOMIC DNA]</scope>
</reference>
<dbReference type="AlphaFoldDB" id="A0A803PTT9"/>